<evidence type="ECO:0000313" key="3">
    <source>
        <dbReference type="EnsemblMetazoa" id="Aqu2.1.34576_001"/>
    </source>
</evidence>
<proteinExistence type="predicted"/>
<feature type="transmembrane region" description="Helical" evidence="2">
    <location>
        <begin position="92"/>
        <end position="114"/>
    </location>
</feature>
<sequence length="139" mass="15975">MAEGRSDGQAVVSPPKREDSNLMANKGLSRQKRILLIRLQKALCLKTQFLTTLRQRILFMAGWPFNPIQMILFQVIFTPATILKRLCGYVNLYWRFINSLISLTLPSLSILLYVDSCVFIVRKEVCSIFGIKKMLHLLT</sequence>
<evidence type="ECO:0000256" key="1">
    <source>
        <dbReference type="SAM" id="MobiDB-lite"/>
    </source>
</evidence>
<keyword evidence="2" id="KW-1133">Transmembrane helix</keyword>
<name>A0A1X7V3N6_AMPQE</name>
<protein>
    <submittedName>
        <fullName evidence="3">Uncharacterized protein</fullName>
    </submittedName>
</protein>
<keyword evidence="2" id="KW-0472">Membrane</keyword>
<evidence type="ECO:0000256" key="2">
    <source>
        <dbReference type="SAM" id="Phobius"/>
    </source>
</evidence>
<feature type="transmembrane region" description="Helical" evidence="2">
    <location>
        <begin position="57"/>
        <end position="80"/>
    </location>
</feature>
<dbReference type="AlphaFoldDB" id="A0A1X7V3N6"/>
<organism evidence="3">
    <name type="scientific">Amphimedon queenslandica</name>
    <name type="common">Sponge</name>
    <dbReference type="NCBI Taxonomy" id="400682"/>
    <lineage>
        <taxon>Eukaryota</taxon>
        <taxon>Metazoa</taxon>
        <taxon>Porifera</taxon>
        <taxon>Demospongiae</taxon>
        <taxon>Heteroscleromorpha</taxon>
        <taxon>Haplosclerida</taxon>
        <taxon>Niphatidae</taxon>
        <taxon>Amphimedon</taxon>
    </lineage>
</organism>
<dbReference type="EnsemblMetazoa" id="Aqu2.1.34576_001">
    <property type="protein sequence ID" value="Aqu2.1.34576_001"/>
    <property type="gene ID" value="Aqu2.1.34576"/>
</dbReference>
<keyword evidence="2" id="KW-0812">Transmembrane</keyword>
<reference evidence="3" key="1">
    <citation type="submission" date="2017-05" db="UniProtKB">
        <authorList>
            <consortium name="EnsemblMetazoa"/>
        </authorList>
    </citation>
    <scope>IDENTIFICATION</scope>
</reference>
<accession>A0A1X7V3N6</accession>
<feature type="region of interest" description="Disordered" evidence="1">
    <location>
        <begin position="1"/>
        <end position="22"/>
    </location>
</feature>
<dbReference type="InParanoid" id="A0A1X7V3N6"/>